<evidence type="ECO:0000313" key="1">
    <source>
        <dbReference type="Proteomes" id="UP000035642"/>
    </source>
</evidence>
<reference evidence="1" key="1">
    <citation type="submission" date="2012-09" db="EMBL/GenBank/DDBJ databases">
        <authorList>
            <person name="Martin A.A."/>
        </authorList>
    </citation>
    <scope>NUCLEOTIDE SEQUENCE</scope>
</reference>
<proteinExistence type="predicted"/>
<dbReference type="WBParaSite" id="ACAC_0000260101-mRNA-1">
    <property type="protein sequence ID" value="ACAC_0000260101-mRNA-1"/>
    <property type="gene ID" value="ACAC_0000260101"/>
</dbReference>
<evidence type="ECO:0000313" key="2">
    <source>
        <dbReference type="WBParaSite" id="ACAC_0000260101-mRNA-1"/>
    </source>
</evidence>
<keyword evidence="1" id="KW-1185">Reference proteome</keyword>
<dbReference type="AlphaFoldDB" id="A0A0K0CY96"/>
<accession>A0A0K0CY96</accession>
<protein>
    <submittedName>
        <fullName evidence="2">Uncharacterized protein</fullName>
    </submittedName>
</protein>
<name>A0A0K0CY96_ANGCA</name>
<reference evidence="2" key="2">
    <citation type="submission" date="2017-02" db="UniProtKB">
        <authorList>
            <consortium name="WormBaseParasite"/>
        </authorList>
    </citation>
    <scope>IDENTIFICATION</scope>
</reference>
<sequence length="67" mass="7818">MVMTARQAFMKVEVPLSTIIHYPPPSLLSIQCVDRLWFISVVLIRMQRNEQHGDQLANGSRQLKRRL</sequence>
<dbReference type="Proteomes" id="UP000035642">
    <property type="component" value="Unassembled WGS sequence"/>
</dbReference>
<organism evidence="1 2">
    <name type="scientific">Angiostrongylus cantonensis</name>
    <name type="common">Rat lungworm</name>
    <dbReference type="NCBI Taxonomy" id="6313"/>
    <lineage>
        <taxon>Eukaryota</taxon>
        <taxon>Metazoa</taxon>
        <taxon>Ecdysozoa</taxon>
        <taxon>Nematoda</taxon>
        <taxon>Chromadorea</taxon>
        <taxon>Rhabditida</taxon>
        <taxon>Rhabditina</taxon>
        <taxon>Rhabditomorpha</taxon>
        <taxon>Strongyloidea</taxon>
        <taxon>Metastrongylidae</taxon>
        <taxon>Angiostrongylus</taxon>
    </lineage>
</organism>